<dbReference type="Gramene" id="PNT77128">
    <property type="protein sequence ID" value="PNT77128"/>
    <property type="gene ID" value="BRADI_1g58102v3"/>
</dbReference>
<dbReference type="EnsemblPlants" id="PNT77128">
    <property type="protein sequence ID" value="PNT77128"/>
    <property type="gene ID" value="BRADI_1g58102v3"/>
</dbReference>
<protein>
    <submittedName>
        <fullName evidence="1 2">Uncharacterized protein</fullName>
    </submittedName>
</protein>
<name>A0A2K2DS71_BRADI</name>
<evidence type="ECO:0000313" key="1">
    <source>
        <dbReference type="EMBL" id="PNT77128.1"/>
    </source>
</evidence>
<keyword evidence="3" id="KW-1185">Reference proteome</keyword>
<sequence>MALEEDPAEPHAPEMASAAQARWISRAICDAVVFFRINCAKKAKNDVFCLICQMFGISAMLGSVACKNDTRDCNVPYIELLFMFLWYYNSISVIS</sequence>
<reference evidence="2" key="3">
    <citation type="submission" date="2018-08" db="UniProtKB">
        <authorList>
            <consortium name="EnsemblPlants"/>
        </authorList>
    </citation>
    <scope>IDENTIFICATION</scope>
    <source>
        <strain evidence="2">cv. Bd21</strain>
    </source>
</reference>
<gene>
    <name evidence="1" type="ORF">BRADI_1g58102v3</name>
</gene>
<evidence type="ECO:0000313" key="2">
    <source>
        <dbReference type="EnsemblPlants" id="PNT77128"/>
    </source>
</evidence>
<dbReference type="EMBL" id="CM000880">
    <property type="protein sequence ID" value="PNT77128.1"/>
    <property type="molecule type" value="Genomic_DNA"/>
</dbReference>
<dbReference type="Proteomes" id="UP000008810">
    <property type="component" value="Chromosome 1"/>
</dbReference>
<accession>A0A2K2DS71</accession>
<reference evidence="1" key="2">
    <citation type="submission" date="2017-06" db="EMBL/GenBank/DDBJ databases">
        <title>WGS assembly of Brachypodium distachyon.</title>
        <authorList>
            <consortium name="The International Brachypodium Initiative"/>
            <person name="Lucas S."/>
            <person name="Harmon-Smith M."/>
            <person name="Lail K."/>
            <person name="Tice H."/>
            <person name="Grimwood J."/>
            <person name="Bruce D."/>
            <person name="Barry K."/>
            <person name="Shu S."/>
            <person name="Lindquist E."/>
            <person name="Wang M."/>
            <person name="Pitluck S."/>
            <person name="Vogel J.P."/>
            <person name="Garvin D.F."/>
            <person name="Mockler T.C."/>
            <person name="Schmutz J."/>
            <person name="Rokhsar D."/>
            <person name="Bevan M.W."/>
        </authorList>
    </citation>
    <scope>NUCLEOTIDE SEQUENCE</scope>
    <source>
        <strain evidence="1">Bd21</strain>
    </source>
</reference>
<organism evidence="1">
    <name type="scientific">Brachypodium distachyon</name>
    <name type="common">Purple false brome</name>
    <name type="synonym">Trachynia distachya</name>
    <dbReference type="NCBI Taxonomy" id="15368"/>
    <lineage>
        <taxon>Eukaryota</taxon>
        <taxon>Viridiplantae</taxon>
        <taxon>Streptophyta</taxon>
        <taxon>Embryophyta</taxon>
        <taxon>Tracheophyta</taxon>
        <taxon>Spermatophyta</taxon>
        <taxon>Magnoliopsida</taxon>
        <taxon>Liliopsida</taxon>
        <taxon>Poales</taxon>
        <taxon>Poaceae</taxon>
        <taxon>BOP clade</taxon>
        <taxon>Pooideae</taxon>
        <taxon>Stipodae</taxon>
        <taxon>Brachypodieae</taxon>
        <taxon>Brachypodium</taxon>
    </lineage>
</organism>
<evidence type="ECO:0000313" key="3">
    <source>
        <dbReference type="Proteomes" id="UP000008810"/>
    </source>
</evidence>
<proteinExistence type="predicted"/>
<dbReference type="InParanoid" id="A0A2K2DS71"/>
<reference evidence="1 2" key="1">
    <citation type="journal article" date="2010" name="Nature">
        <title>Genome sequencing and analysis of the model grass Brachypodium distachyon.</title>
        <authorList>
            <consortium name="International Brachypodium Initiative"/>
        </authorList>
    </citation>
    <scope>NUCLEOTIDE SEQUENCE [LARGE SCALE GENOMIC DNA]</scope>
    <source>
        <strain evidence="1 2">Bd21</strain>
    </source>
</reference>
<dbReference type="AlphaFoldDB" id="A0A2K2DS71"/>